<gene>
    <name evidence="2" type="ORF">L6E24_08320</name>
</gene>
<keyword evidence="1" id="KW-1277">Toxin-antitoxin system</keyword>
<dbReference type="SUPFAM" id="SSF143011">
    <property type="entry name" value="RelE-like"/>
    <property type="match status" value="1"/>
</dbReference>
<dbReference type="RefSeq" id="WP_257741538.1">
    <property type="nucleotide sequence ID" value="NZ_CP096115.1"/>
</dbReference>
<dbReference type="PANTHER" id="PTHR35601">
    <property type="entry name" value="TOXIN RELE"/>
    <property type="match status" value="1"/>
</dbReference>
<dbReference type="InterPro" id="IPR035093">
    <property type="entry name" value="RelE/ParE_toxin_dom_sf"/>
</dbReference>
<organism evidence="2 3">
    <name type="scientific">Methanoplanus endosymbiosus</name>
    <dbReference type="NCBI Taxonomy" id="33865"/>
    <lineage>
        <taxon>Archaea</taxon>
        <taxon>Methanobacteriati</taxon>
        <taxon>Methanobacteriota</taxon>
        <taxon>Stenosarchaea group</taxon>
        <taxon>Methanomicrobia</taxon>
        <taxon>Methanomicrobiales</taxon>
        <taxon>Methanomicrobiaceae</taxon>
        <taxon>Methanoplanus</taxon>
    </lineage>
</organism>
<dbReference type="GeneID" id="74307700"/>
<sequence>MRFQLRYSSSARHALKKIPREISLRFVTRLEKLAEEEDPAHSLKTLHGFDDPLLYSLRIGQYRAVISVINDVMVIHVIEIGHRSSVYRKF</sequence>
<name>A0A9E7PK16_9EURY</name>
<dbReference type="Gene3D" id="3.30.2310.20">
    <property type="entry name" value="RelE-like"/>
    <property type="match status" value="1"/>
</dbReference>
<keyword evidence="3" id="KW-1185">Reference proteome</keyword>
<dbReference type="Pfam" id="PF05016">
    <property type="entry name" value="ParE_toxin"/>
    <property type="match status" value="1"/>
</dbReference>
<dbReference type="Proteomes" id="UP001060368">
    <property type="component" value="Chromosome"/>
</dbReference>
<evidence type="ECO:0000256" key="1">
    <source>
        <dbReference type="ARBA" id="ARBA00022649"/>
    </source>
</evidence>
<dbReference type="EMBL" id="CP096115">
    <property type="protein sequence ID" value="UUX91384.1"/>
    <property type="molecule type" value="Genomic_DNA"/>
</dbReference>
<evidence type="ECO:0000313" key="2">
    <source>
        <dbReference type="EMBL" id="UUX91384.1"/>
    </source>
</evidence>
<dbReference type="KEGG" id="mend:L6E24_08320"/>
<accession>A0A9E7PK16</accession>
<proteinExistence type="predicted"/>
<reference evidence="2" key="1">
    <citation type="submission" date="2022-04" db="EMBL/GenBank/DDBJ databases">
        <title>Complete genome of Methanoplanus endosymbiosus DSM 3599.</title>
        <authorList>
            <person name="Chen S.-C."/>
            <person name="You Y.-T."/>
            <person name="Zhou Y.-Z."/>
            <person name="Lai M.-C."/>
        </authorList>
    </citation>
    <scope>NUCLEOTIDE SEQUENCE</scope>
    <source>
        <strain evidence="2">DSM 3599</strain>
    </source>
</reference>
<dbReference type="InterPro" id="IPR007712">
    <property type="entry name" value="RelE/ParE_toxin"/>
</dbReference>
<dbReference type="AlphaFoldDB" id="A0A9E7PK16"/>
<protein>
    <submittedName>
        <fullName evidence="2">Type II toxin-antitoxin system RelE/ParE family toxin</fullName>
    </submittedName>
</protein>
<dbReference type="PANTHER" id="PTHR35601:SF1">
    <property type="entry name" value="TOXIN RELE"/>
    <property type="match status" value="1"/>
</dbReference>
<evidence type="ECO:0000313" key="3">
    <source>
        <dbReference type="Proteomes" id="UP001060368"/>
    </source>
</evidence>